<feature type="transmembrane region" description="Helical" evidence="1">
    <location>
        <begin position="27"/>
        <end position="48"/>
    </location>
</feature>
<sequence>MALNCLAYNINGGDAKMDRFMKVVNRLLWVIFLGMGIYLLAAGSSRFWTGSVQELLVKGCQALERAAWQGAARSLYPGLFMGYEETDTQSLEDWYIEWALWMHPLTKLSKAAGNSQTLESAATYEMLVSGGVHDENETDASGEAYDLETLAEKENEQAVSEADVDVPEEVPQETEDIAQAEPKPDLIEGGTIYNLEELSDFDFLLSHFYTVESNTSISAAELNAEKLLGKDMTIDRDVDGPQILIYHTHSQEGFVDSVPGDNSTTIMGAGEYLSELLREKGFEVMHVTSVYDLVDGKLDRNEAYSRAEKEISQILEEYPSIQAVIDLHRDGVNENTHLVTEINGKPMARFMFFNGLSRTKKNGPIDYLYNPYIEDNLALTLQLKLLCDQYYPGLSRNIYLKSLRYNLHLSDKALLIEVGAQTNTLQEILNTMEPLSVLLAKVFGV</sequence>
<proteinExistence type="predicted"/>
<keyword evidence="1" id="KW-1133">Transmembrane helix</keyword>
<gene>
    <name evidence="2" type="primary">spoIIP</name>
    <name evidence="2" type="ORF">WMO62_00360</name>
</gene>
<keyword evidence="3" id="KW-1185">Reference proteome</keyword>
<evidence type="ECO:0000313" key="2">
    <source>
        <dbReference type="EMBL" id="MEQ2577292.1"/>
    </source>
</evidence>
<evidence type="ECO:0000256" key="1">
    <source>
        <dbReference type="SAM" id="Phobius"/>
    </source>
</evidence>
<dbReference type="EMBL" id="JBBMFC010000001">
    <property type="protein sequence ID" value="MEQ2577292.1"/>
    <property type="molecule type" value="Genomic_DNA"/>
</dbReference>
<keyword evidence="1" id="KW-0812">Transmembrane</keyword>
<dbReference type="Pfam" id="PF07454">
    <property type="entry name" value="SpoIIP"/>
    <property type="match status" value="1"/>
</dbReference>
<dbReference type="RefSeq" id="WP_349143416.1">
    <property type="nucleotide sequence ID" value="NZ_JBBMFC010000001.1"/>
</dbReference>
<accession>A0ABV1HWI8</accession>
<keyword evidence="1" id="KW-0472">Membrane</keyword>
<reference evidence="2 3" key="1">
    <citation type="submission" date="2024-03" db="EMBL/GenBank/DDBJ databases">
        <title>Human intestinal bacterial collection.</title>
        <authorList>
            <person name="Pauvert C."/>
            <person name="Hitch T.C.A."/>
            <person name="Clavel T."/>
        </authorList>
    </citation>
    <scope>NUCLEOTIDE SEQUENCE [LARGE SCALE GENOMIC DNA]</scope>
    <source>
        <strain evidence="2 3">CLA-AA-H78B</strain>
    </source>
</reference>
<name>A0ABV1HWI8_9FIRM</name>
<dbReference type="InterPro" id="IPR010897">
    <property type="entry name" value="Spore_II_P"/>
</dbReference>
<protein>
    <submittedName>
        <fullName evidence="2">Stage II sporulation protein P</fullName>
    </submittedName>
</protein>
<dbReference type="NCBIfam" id="TIGR02867">
    <property type="entry name" value="spore_II_P"/>
    <property type="match status" value="1"/>
</dbReference>
<evidence type="ECO:0000313" key="3">
    <source>
        <dbReference type="Proteomes" id="UP001470288"/>
    </source>
</evidence>
<comment type="caution">
    <text evidence="2">The sequence shown here is derived from an EMBL/GenBank/DDBJ whole genome shotgun (WGS) entry which is preliminary data.</text>
</comment>
<organism evidence="2 3">
    <name type="scientific">Hominiventricola aquisgranensis</name>
    <dbReference type="NCBI Taxonomy" id="3133164"/>
    <lineage>
        <taxon>Bacteria</taxon>
        <taxon>Bacillati</taxon>
        <taxon>Bacillota</taxon>
        <taxon>Clostridia</taxon>
        <taxon>Lachnospirales</taxon>
        <taxon>Lachnospiraceae</taxon>
        <taxon>Hominiventricola</taxon>
    </lineage>
</organism>
<dbReference type="Proteomes" id="UP001470288">
    <property type="component" value="Unassembled WGS sequence"/>
</dbReference>